<feature type="non-terminal residue" evidence="1">
    <location>
        <position position="191"/>
    </location>
</feature>
<protein>
    <submittedName>
        <fullName evidence="1">Uncharacterized protein</fullName>
    </submittedName>
</protein>
<reference evidence="1" key="1">
    <citation type="journal article" date="2015" name="Nature">
        <title>Complex archaea that bridge the gap between prokaryotes and eukaryotes.</title>
        <authorList>
            <person name="Spang A."/>
            <person name="Saw J.H."/>
            <person name="Jorgensen S.L."/>
            <person name="Zaremba-Niedzwiedzka K."/>
            <person name="Martijn J."/>
            <person name="Lind A.E."/>
            <person name="van Eijk R."/>
            <person name="Schleper C."/>
            <person name="Guy L."/>
            <person name="Ettema T.J."/>
        </authorList>
    </citation>
    <scope>NUCLEOTIDE SEQUENCE</scope>
</reference>
<evidence type="ECO:0000313" key="1">
    <source>
        <dbReference type="EMBL" id="KKK56565.1"/>
    </source>
</evidence>
<organism evidence="1">
    <name type="scientific">marine sediment metagenome</name>
    <dbReference type="NCBI Taxonomy" id="412755"/>
    <lineage>
        <taxon>unclassified sequences</taxon>
        <taxon>metagenomes</taxon>
        <taxon>ecological metagenomes</taxon>
    </lineage>
</organism>
<dbReference type="EMBL" id="LAZR01064928">
    <property type="protein sequence ID" value="KKK56565.1"/>
    <property type="molecule type" value="Genomic_DNA"/>
</dbReference>
<gene>
    <name evidence="1" type="ORF">LCGC14_3063260</name>
</gene>
<comment type="caution">
    <text evidence="1">The sequence shown here is derived from an EMBL/GenBank/DDBJ whole genome shotgun (WGS) entry which is preliminary data.</text>
</comment>
<proteinExistence type="predicted"/>
<dbReference type="AlphaFoldDB" id="A0A0F8X6I2"/>
<accession>A0A0F8X6I2</accession>
<name>A0A0F8X6I2_9ZZZZ</name>
<sequence length="191" mass="22137">MFEEIKPEILFCTTEDFTPSLIMAIEEFKPRIVLFGLYYPPNIKPELLCVEQVPQKILENIDISYYNILPTANLLNYNNGHVENKYISDVLYISNTIIEQGNDLLSLLRSVIELPYKLKLCGNQTLPFPQYIGRASLKHLTNMLVATKIVIDFNQNIFMDAAYNKTFCISNNNTNIWPLYNTFDIKDKIEL</sequence>